<evidence type="ECO:0000313" key="2">
    <source>
        <dbReference type="Proteomes" id="UP001234202"/>
    </source>
</evidence>
<reference evidence="1" key="1">
    <citation type="submission" date="2023-04" db="EMBL/GenBank/DDBJ databases">
        <title>Draft Genome sequencing of Naganishia species isolated from polar environments using Oxford Nanopore Technology.</title>
        <authorList>
            <person name="Leo P."/>
            <person name="Venkateswaran K."/>
        </authorList>
    </citation>
    <scope>NUCLEOTIDE SEQUENCE</scope>
    <source>
        <strain evidence="1">DBVPG 5303</strain>
    </source>
</reference>
<organism evidence="1 2">
    <name type="scientific">Naganishia onofrii</name>
    <dbReference type="NCBI Taxonomy" id="1851511"/>
    <lineage>
        <taxon>Eukaryota</taxon>
        <taxon>Fungi</taxon>
        <taxon>Dikarya</taxon>
        <taxon>Basidiomycota</taxon>
        <taxon>Agaricomycotina</taxon>
        <taxon>Tremellomycetes</taxon>
        <taxon>Filobasidiales</taxon>
        <taxon>Filobasidiaceae</taxon>
        <taxon>Naganishia</taxon>
    </lineage>
</organism>
<evidence type="ECO:0000313" key="1">
    <source>
        <dbReference type="EMBL" id="KAJ9126499.1"/>
    </source>
</evidence>
<name>A0ACC2XSQ2_9TREE</name>
<sequence>MYDRGSRRPANEGRRLPARAAHHHRQTAIHPAVNRGASVKEHMLYTSWYDLSSHPILTKFGKLNTETDARRKKGPAHTKRRNKTYGHPSNRKALSTLGSTQAYLHGLASRRAYVSRRPQVSRRSHVNPLIRNSLRRIGIKSLSKTPDHSTRNLNTTSSPSVLIEDRQNDKSLLLSRIEEIRSQGFVITDDGALVVYTDGSAKGGARRRGGPTRAGCGVWWGESGKAHECRLSERAPGPSQTSSRAEFFVSGTMRLLGDWLVDLTVPIMTDAYHLMAPWLGRGIPGLKGHTRNDRKLVVHLFALLSLRRPGNGVRFAHVRAHQGEFGNEWADYLAGEGTKLPAEPDREWLTMEDLKKRKAEKALPMVPNDKAASTATVVTTVSEIVEAEIVEVEKVLSVEVEANPNLELQPEREESLAEGEVIPGKNKE</sequence>
<dbReference type="Proteomes" id="UP001234202">
    <property type="component" value="Unassembled WGS sequence"/>
</dbReference>
<protein>
    <submittedName>
        <fullName evidence="1">Uncharacterized protein</fullName>
    </submittedName>
</protein>
<accession>A0ACC2XSQ2</accession>
<proteinExistence type="predicted"/>
<keyword evidence="2" id="KW-1185">Reference proteome</keyword>
<dbReference type="EMBL" id="JASBWV010000005">
    <property type="protein sequence ID" value="KAJ9126499.1"/>
    <property type="molecule type" value="Genomic_DNA"/>
</dbReference>
<gene>
    <name evidence="1" type="ORF">QFC24_002242</name>
</gene>
<comment type="caution">
    <text evidence="1">The sequence shown here is derived from an EMBL/GenBank/DDBJ whole genome shotgun (WGS) entry which is preliminary data.</text>
</comment>